<dbReference type="InterPro" id="IPR011335">
    <property type="entry name" value="Restrct_endonuc-II-like"/>
</dbReference>
<feature type="region of interest" description="Disordered" evidence="1">
    <location>
        <begin position="721"/>
        <end position="744"/>
    </location>
</feature>
<evidence type="ECO:0000256" key="1">
    <source>
        <dbReference type="SAM" id="MobiDB-lite"/>
    </source>
</evidence>
<comment type="caution">
    <text evidence="2">The sequence shown here is derived from an EMBL/GenBank/DDBJ whole genome shotgun (WGS) entry which is preliminary data.</text>
</comment>
<dbReference type="EMBL" id="JACHLY010000001">
    <property type="protein sequence ID" value="MBB6000658.1"/>
    <property type="molecule type" value="Genomic_DNA"/>
</dbReference>
<gene>
    <name evidence="2" type="ORF">HNR25_004409</name>
</gene>
<name>A0A841EIL9_9ACTN</name>
<reference evidence="2 3" key="1">
    <citation type="submission" date="2020-08" db="EMBL/GenBank/DDBJ databases">
        <title>Sequencing the genomes of 1000 actinobacteria strains.</title>
        <authorList>
            <person name="Klenk H.-P."/>
        </authorList>
    </citation>
    <scope>NUCLEOTIDE SEQUENCE [LARGE SCALE GENOMIC DNA]</scope>
    <source>
        <strain evidence="2 3">DSM 44593</strain>
    </source>
</reference>
<accession>A0A841EIL9</accession>
<dbReference type="Proteomes" id="UP000578077">
    <property type="component" value="Unassembled WGS sequence"/>
</dbReference>
<dbReference type="AlphaFoldDB" id="A0A841EIL9"/>
<evidence type="ECO:0008006" key="4">
    <source>
        <dbReference type="Google" id="ProtNLM"/>
    </source>
</evidence>
<evidence type="ECO:0000313" key="3">
    <source>
        <dbReference type="Proteomes" id="UP000578077"/>
    </source>
</evidence>
<keyword evidence="3" id="KW-1185">Reference proteome</keyword>
<proteinExistence type="predicted"/>
<dbReference type="SUPFAM" id="SSF52980">
    <property type="entry name" value="Restriction endonuclease-like"/>
    <property type="match status" value="1"/>
</dbReference>
<dbReference type="Gene3D" id="3.40.50.10770">
    <property type="entry name" value="Hypothetical protein VC1899 like domain (Restriction endonuclease-like)"/>
    <property type="match status" value="2"/>
</dbReference>
<evidence type="ECO:0000313" key="2">
    <source>
        <dbReference type="EMBL" id="MBB6000658.1"/>
    </source>
</evidence>
<sequence>MGPRADLPGAPGRAGDDTPATLVVLAGTSPTPALLAALTFAPRRLVLVHSSDTARRAARIADAARRLCPAVEVARRFDVGGDVFDFHAVAARFAALDADLRGDWRLCYTGGSKVMSAHAVLAHAERFPGRHRWRSYLDATSETLRFTDGSRHGAGIDSSALTAAELGRLHGVELRPGDRAGAQEAWLRGDDVATTLTTGDTAEARVLALFRRRLARVPGAEVLGNRVMPDPRSPRESIGDFDLIVRYRHRVLCVEVKRDPSHIPDAAGWTLTKAQRAFGGAARVLFVHEGAKGDCSLEQIAAYDPELSGAPLHVRSFTELSSRDFGSARRLVESLFPAAPPPPAASGTAPAPAAPETGGPTAAPPEPPHAPAPDAGGAGGPCPAGPDGGAAPLLLTGLGGNRLPVLAAARAFLPGRAVMLFTRQSEKELSALDSSVRRALLAGEEPEEFQRLNRRRLAQRLRRDGYPDRVKFAEAAVDAADVADAAARARAKIDLYRTPGAPVVADITTGTKAMSTGLALAAHERAGCVVYISPLTRRVSCRTHGPVGHHPPAAVEWRHLLRGYRFLGGPLSEAVDPGIAAHQIDAPLIDAAAEQVRALAAPTEVAAWVDETAVAGAAPLPQYSAPQRPTVVLTAADRALGLSAPRRTRLRHFTARDRHVEQDTGAGGWAHDVFAAAALLNVRCGTAGLTLALHRPGEGDPARALELIDWFSWWRADGGAGGADGSAPPAELITGHEDTRRPRVVSADPGTAAFRTALQDHLSALRLAPSQEAAP</sequence>
<organism evidence="2 3">
    <name type="scientific">Streptomonospora salina</name>
    <dbReference type="NCBI Taxonomy" id="104205"/>
    <lineage>
        <taxon>Bacteria</taxon>
        <taxon>Bacillati</taxon>
        <taxon>Actinomycetota</taxon>
        <taxon>Actinomycetes</taxon>
        <taxon>Streptosporangiales</taxon>
        <taxon>Nocardiopsidaceae</taxon>
        <taxon>Streptomonospora</taxon>
    </lineage>
</organism>
<feature type="region of interest" description="Disordered" evidence="1">
    <location>
        <begin position="336"/>
        <end position="384"/>
    </location>
</feature>
<feature type="compositionally biased region" description="Low complexity" evidence="1">
    <location>
        <begin position="345"/>
        <end position="361"/>
    </location>
</feature>
<feature type="compositionally biased region" description="Pro residues" evidence="1">
    <location>
        <begin position="362"/>
        <end position="371"/>
    </location>
</feature>
<dbReference type="RefSeq" id="WP_184638230.1">
    <property type="nucleotide sequence ID" value="NZ_BAABKT010000038.1"/>
</dbReference>
<protein>
    <recommendedName>
        <fullName evidence="4">CRISPR-associated protein</fullName>
    </recommendedName>
</protein>